<reference evidence="3" key="1">
    <citation type="journal article" date="2019" name="Int. J. Syst. Evol. Microbiol.">
        <title>The Global Catalogue of Microorganisms (GCM) 10K type strain sequencing project: providing services to taxonomists for standard genome sequencing and annotation.</title>
        <authorList>
            <consortium name="The Broad Institute Genomics Platform"/>
            <consortium name="The Broad Institute Genome Sequencing Center for Infectious Disease"/>
            <person name="Wu L."/>
            <person name="Ma J."/>
        </authorList>
    </citation>
    <scope>NUCLEOTIDE SEQUENCE [LARGE SCALE GENOMIC DNA]</scope>
    <source>
        <strain evidence="3">KCTC 52127</strain>
    </source>
</reference>
<dbReference type="Gene3D" id="1.10.238.120">
    <property type="entry name" value="Jann4075-like"/>
    <property type="match status" value="1"/>
</dbReference>
<gene>
    <name evidence="2" type="ORF">ACFSRZ_15390</name>
</gene>
<accession>A0ABW5LVA9</accession>
<evidence type="ECO:0000313" key="3">
    <source>
        <dbReference type="Proteomes" id="UP001597508"/>
    </source>
</evidence>
<dbReference type="Pfam" id="PF00149">
    <property type="entry name" value="Metallophos"/>
    <property type="match status" value="1"/>
</dbReference>
<organism evidence="2 3">
    <name type="scientific">Pseudotenacibaculum haliotis</name>
    <dbReference type="NCBI Taxonomy" id="1862138"/>
    <lineage>
        <taxon>Bacteria</taxon>
        <taxon>Pseudomonadati</taxon>
        <taxon>Bacteroidota</taxon>
        <taxon>Flavobacteriia</taxon>
        <taxon>Flavobacteriales</taxon>
        <taxon>Flavobacteriaceae</taxon>
        <taxon>Pseudotenacibaculum</taxon>
    </lineage>
</organism>
<name>A0ABW5LVA9_9FLAO</name>
<dbReference type="SUPFAM" id="SSF56300">
    <property type="entry name" value="Metallo-dependent phosphatases"/>
    <property type="match status" value="1"/>
</dbReference>
<sequence>MENVSNGIITEGLKKLQAYIENSEWDLISFMISKGKWQGEPPQPPEGYKPGSGSIELGMAAYWLNNPYVLPFDDTLILEIIGVVGLWRITSNDTFPVSKMTTENYDYIHSGTHELIYTDGSVLSGELFATYDANWFLAFLNLLETAIRGLNKFGDTYPPVTVLPVKLEGKDPDSVRVAIVGDWGAGDQTSELVMNHIIRHDPDYIIHLGDVYYSGTPMKDSPHGKHYFSPGEEMKNLLQLWPHQYAGKSFTLNSNHEMYAGGNGYFDEALGHPSTPFSAQQGQGCFLLKFGDWNLLGLDSAYMGSAFDAYMQGSIGETDGSQATWIKSLGLDPKKTIVFTHHNGFEDACTKVNPLWGQIHQALGNSDPYAWYWGHVHNAIVYNSPLTIKEKGQPTFKTSTLARCAGHGSIPFGNTDALDISQVKWREKNQKPDSNLLQNGFAMIEFKKAHGKVYNIEEGFYDFSKLGPVYSSQLFPIVGEDDESTDAFQNALSTYGLAYDASLYKAITKYLGSAVRRKDAKLVACSDLTELKTIKNNFLIKKLRIKNGPELDHYIHLVCELLGKSNRRKLRVEFYYLLTVLTKKESVFQK</sequence>
<dbReference type="InterPro" id="IPR021274">
    <property type="entry name" value="DUF2853"/>
</dbReference>
<dbReference type="InterPro" id="IPR023154">
    <property type="entry name" value="Jann4075-like_sf"/>
</dbReference>
<dbReference type="SUPFAM" id="SSF158587">
    <property type="entry name" value="Jann4075-like"/>
    <property type="match status" value="1"/>
</dbReference>
<feature type="domain" description="Calcineurin-like phosphoesterase" evidence="1">
    <location>
        <begin position="176"/>
        <end position="378"/>
    </location>
</feature>
<dbReference type="Pfam" id="PF11015">
    <property type="entry name" value="DUF2853"/>
    <property type="match status" value="1"/>
</dbReference>
<dbReference type="Gene3D" id="3.60.21.10">
    <property type="match status" value="1"/>
</dbReference>
<dbReference type="Proteomes" id="UP001597508">
    <property type="component" value="Unassembled WGS sequence"/>
</dbReference>
<evidence type="ECO:0000313" key="2">
    <source>
        <dbReference type="EMBL" id="MFD2568758.1"/>
    </source>
</evidence>
<dbReference type="EMBL" id="JBHULH010000012">
    <property type="protein sequence ID" value="MFD2568758.1"/>
    <property type="molecule type" value="Genomic_DNA"/>
</dbReference>
<evidence type="ECO:0000259" key="1">
    <source>
        <dbReference type="Pfam" id="PF00149"/>
    </source>
</evidence>
<dbReference type="InterPro" id="IPR004843">
    <property type="entry name" value="Calcineurin-like_PHP"/>
</dbReference>
<comment type="caution">
    <text evidence="2">The sequence shown here is derived from an EMBL/GenBank/DDBJ whole genome shotgun (WGS) entry which is preliminary data.</text>
</comment>
<dbReference type="InterPro" id="IPR029052">
    <property type="entry name" value="Metallo-depent_PP-like"/>
</dbReference>
<proteinExistence type="predicted"/>
<dbReference type="RefSeq" id="WP_379667465.1">
    <property type="nucleotide sequence ID" value="NZ_JBHULH010000012.1"/>
</dbReference>
<keyword evidence="3" id="KW-1185">Reference proteome</keyword>
<protein>
    <submittedName>
        <fullName evidence="2">DUF2853 family protein</fullName>
    </submittedName>
</protein>